<evidence type="ECO:0000313" key="7">
    <source>
        <dbReference type="Proteomes" id="UP000789901"/>
    </source>
</evidence>
<dbReference type="InterPro" id="IPR020635">
    <property type="entry name" value="Tyr_kinase_cat_dom"/>
</dbReference>
<evidence type="ECO:0000256" key="4">
    <source>
        <dbReference type="ARBA" id="ARBA00022840"/>
    </source>
</evidence>
<evidence type="ECO:0000313" key="6">
    <source>
        <dbReference type="EMBL" id="CAG8646460.1"/>
    </source>
</evidence>
<sequence length="190" mass="21828">MEFATLGSLYEYLKSNINSMTWEIKIKALYDISLELNHLHDSSLIHQDLHPGNLLSSSNADENFLNIADLGLCKPSDQDPQSNEASVIYGVFPYIAPGITGILPYHNISQDFDLALSIVQGLRPGIPYYKPRSITKLIMECWDARPDKRPTFKVLYQTIKEWYYYIRRNRNSEFTAQIKRAEETTEDSST</sequence>
<dbReference type="Proteomes" id="UP000789901">
    <property type="component" value="Unassembled WGS sequence"/>
</dbReference>
<dbReference type="EMBL" id="CAJVQB010004819">
    <property type="protein sequence ID" value="CAG8646460.1"/>
    <property type="molecule type" value="Genomic_DNA"/>
</dbReference>
<evidence type="ECO:0000256" key="2">
    <source>
        <dbReference type="ARBA" id="ARBA00022741"/>
    </source>
</evidence>
<dbReference type="PANTHER" id="PTHR44329">
    <property type="entry name" value="SERINE/THREONINE-PROTEIN KINASE TNNI3K-RELATED"/>
    <property type="match status" value="1"/>
</dbReference>
<keyword evidence="1" id="KW-0808">Transferase</keyword>
<evidence type="ECO:0000256" key="1">
    <source>
        <dbReference type="ARBA" id="ARBA00022679"/>
    </source>
</evidence>
<evidence type="ECO:0000259" key="5">
    <source>
        <dbReference type="PROSITE" id="PS50011"/>
    </source>
</evidence>
<keyword evidence="7" id="KW-1185">Reference proteome</keyword>
<dbReference type="Gene3D" id="1.10.510.10">
    <property type="entry name" value="Transferase(Phosphotransferase) domain 1"/>
    <property type="match status" value="1"/>
</dbReference>
<accession>A0ABN7UQH5</accession>
<keyword evidence="4" id="KW-0067">ATP-binding</keyword>
<dbReference type="InterPro" id="IPR051681">
    <property type="entry name" value="Ser/Thr_Kinases-Pseudokinases"/>
</dbReference>
<dbReference type="PROSITE" id="PS50011">
    <property type="entry name" value="PROTEIN_KINASE_DOM"/>
    <property type="match status" value="1"/>
</dbReference>
<name>A0ABN7UQH5_GIGMA</name>
<dbReference type="InterPro" id="IPR000719">
    <property type="entry name" value="Prot_kinase_dom"/>
</dbReference>
<evidence type="ECO:0000256" key="3">
    <source>
        <dbReference type="ARBA" id="ARBA00022777"/>
    </source>
</evidence>
<dbReference type="SUPFAM" id="SSF56112">
    <property type="entry name" value="Protein kinase-like (PK-like)"/>
    <property type="match status" value="1"/>
</dbReference>
<keyword evidence="2" id="KW-0547">Nucleotide-binding</keyword>
<dbReference type="SMART" id="SM00219">
    <property type="entry name" value="TyrKc"/>
    <property type="match status" value="1"/>
</dbReference>
<feature type="domain" description="Protein kinase" evidence="5">
    <location>
        <begin position="1"/>
        <end position="163"/>
    </location>
</feature>
<dbReference type="InterPro" id="IPR011009">
    <property type="entry name" value="Kinase-like_dom_sf"/>
</dbReference>
<dbReference type="Pfam" id="PF00069">
    <property type="entry name" value="Pkinase"/>
    <property type="match status" value="1"/>
</dbReference>
<comment type="caution">
    <text evidence="6">The sequence shown here is derived from an EMBL/GenBank/DDBJ whole genome shotgun (WGS) entry which is preliminary data.</text>
</comment>
<dbReference type="PANTHER" id="PTHR44329:SF288">
    <property type="entry name" value="MITOGEN-ACTIVATED PROTEIN KINASE KINASE KINASE 20"/>
    <property type="match status" value="1"/>
</dbReference>
<keyword evidence="3" id="KW-0418">Kinase</keyword>
<proteinExistence type="predicted"/>
<organism evidence="6 7">
    <name type="scientific">Gigaspora margarita</name>
    <dbReference type="NCBI Taxonomy" id="4874"/>
    <lineage>
        <taxon>Eukaryota</taxon>
        <taxon>Fungi</taxon>
        <taxon>Fungi incertae sedis</taxon>
        <taxon>Mucoromycota</taxon>
        <taxon>Glomeromycotina</taxon>
        <taxon>Glomeromycetes</taxon>
        <taxon>Diversisporales</taxon>
        <taxon>Gigasporaceae</taxon>
        <taxon>Gigaspora</taxon>
    </lineage>
</organism>
<reference evidence="6 7" key="1">
    <citation type="submission" date="2021-06" db="EMBL/GenBank/DDBJ databases">
        <authorList>
            <person name="Kallberg Y."/>
            <person name="Tangrot J."/>
            <person name="Rosling A."/>
        </authorList>
    </citation>
    <scope>NUCLEOTIDE SEQUENCE [LARGE SCALE GENOMIC DNA]</scope>
    <source>
        <strain evidence="6 7">120-4 pot B 10/14</strain>
    </source>
</reference>
<gene>
    <name evidence="6" type="ORF">GMARGA_LOCUS9123</name>
</gene>
<protein>
    <submittedName>
        <fullName evidence="6">2428_t:CDS:1</fullName>
    </submittedName>
</protein>